<name>A0ABU4D6X5_9NOCA</name>
<evidence type="ECO:0000313" key="2">
    <source>
        <dbReference type="Proteomes" id="UP001186104"/>
    </source>
</evidence>
<dbReference type="Proteomes" id="UP001186104">
    <property type="component" value="Unassembled WGS sequence"/>
</dbReference>
<accession>A0ABU4D6X5</accession>
<keyword evidence="2" id="KW-1185">Reference proteome</keyword>
<sequence length="158" mass="17822">MPSDEVDPRENPEYVTLSSAAKECGVRVQVLQELVAARALVDGVVRSRRGHIYMHVAHAPSWTQVEQLVLKLYTDQLGVVDRRVRTLETEVEAIRFDVNEAQQDLDGPLGDDLRGASLFHSYDRENAKTLHGAFAKLQTDVMKLEALKRHLTEVRGVY</sequence>
<proteinExistence type="predicted"/>
<evidence type="ECO:0000313" key="1">
    <source>
        <dbReference type="EMBL" id="MDV6305489.1"/>
    </source>
</evidence>
<comment type="caution">
    <text evidence="1">The sequence shown here is derived from an EMBL/GenBank/DDBJ whole genome shotgun (WGS) entry which is preliminary data.</text>
</comment>
<protein>
    <submittedName>
        <fullName evidence="1">Uncharacterized protein</fullName>
    </submittedName>
</protein>
<dbReference type="RefSeq" id="WP_317534232.1">
    <property type="nucleotide sequence ID" value="NZ_JAWLKF010000020.1"/>
</dbReference>
<organism evidence="1 2">
    <name type="scientific">Rhodococcus cerastii</name>
    <dbReference type="NCBI Taxonomy" id="908616"/>
    <lineage>
        <taxon>Bacteria</taxon>
        <taxon>Bacillati</taxon>
        <taxon>Actinomycetota</taxon>
        <taxon>Actinomycetes</taxon>
        <taxon>Mycobacteriales</taxon>
        <taxon>Nocardiaceae</taxon>
        <taxon>Rhodococcus</taxon>
    </lineage>
</organism>
<dbReference type="EMBL" id="JAWLKF010000020">
    <property type="protein sequence ID" value="MDV6305489.1"/>
    <property type="molecule type" value="Genomic_DNA"/>
</dbReference>
<gene>
    <name evidence="1" type="ORF">R3P93_23230</name>
</gene>
<reference evidence="1 2" key="1">
    <citation type="submission" date="2023-10" db="EMBL/GenBank/DDBJ databases">
        <title>Development of a sustainable strategy for remediation of hydrocarbon-contaminated territories based on the waste exchange concept.</title>
        <authorList>
            <person name="Krivoruchko A."/>
        </authorList>
    </citation>
    <scope>NUCLEOTIDE SEQUENCE [LARGE SCALE GENOMIC DNA]</scope>
    <source>
        <strain evidence="1 2">IEGM 1327</strain>
    </source>
</reference>